<evidence type="ECO:0000313" key="1">
    <source>
        <dbReference type="EMBL" id="VFQ91338.1"/>
    </source>
</evidence>
<organism evidence="1 2">
    <name type="scientific">Cuscuta campestris</name>
    <dbReference type="NCBI Taxonomy" id="132261"/>
    <lineage>
        <taxon>Eukaryota</taxon>
        <taxon>Viridiplantae</taxon>
        <taxon>Streptophyta</taxon>
        <taxon>Embryophyta</taxon>
        <taxon>Tracheophyta</taxon>
        <taxon>Spermatophyta</taxon>
        <taxon>Magnoliopsida</taxon>
        <taxon>eudicotyledons</taxon>
        <taxon>Gunneridae</taxon>
        <taxon>Pentapetalae</taxon>
        <taxon>asterids</taxon>
        <taxon>lamiids</taxon>
        <taxon>Solanales</taxon>
        <taxon>Convolvulaceae</taxon>
        <taxon>Cuscuteae</taxon>
        <taxon>Cuscuta</taxon>
        <taxon>Cuscuta subgen. Grammica</taxon>
        <taxon>Cuscuta sect. Cleistogrammica</taxon>
    </lineage>
</organism>
<proteinExistence type="predicted"/>
<dbReference type="Gene3D" id="3.30.70.270">
    <property type="match status" value="2"/>
</dbReference>
<name>A0A484MTH6_9ASTE</name>
<dbReference type="SUPFAM" id="SSF56672">
    <property type="entry name" value="DNA/RNA polymerases"/>
    <property type="match status" value="1"/>
</dbReference>
<protein>
    <recommendedName>
        <fullName evidence="3">Reverse transcriptase domain-containing protein</fullName>
    </recommendedName>
</protein>
<dbReference type="InterPro" id="IPR043128">
    <property type="entry name" value="Rev_trsase/Diguanyl_cyclase"/>
</dbReference>
<dbReference type="EMBL" id="OOIL02004352">
    <property type="protein sequence ID" value="VFQ91338.1"/>
    <property type="molecule type" value="Genomic_DNA"/>
</dbReference>
<evidence type="ECO:0008006" key="3">
    <source>
        <dbReference type="Google" id="ProtNLM"/>
    </source>
</evidence>
<keyword evidence="2" id="KW-1185">Reference proteome</keyword>
<sequence length="107" mass="12345">MRLCFEIMARYNLRLNPKKCVFAVKTGKFLGFMVTKRGIEPNPEKIKAITEMRSPSSLKDVQRLTGRLAALSRFLSRSAERALPFFKVLKKANTFEWDRECEKPSSS</sequence>
<accession>A0A484MTH6</accession>
<dbReference type="PANTHER" id="PTHR37984">
    <property type="entry name" value="PROTEIN CBG26694"/>
    <property type="match status" value="1"/>
</dbReference>
<dbReference type="OrthoDB" id="1303608at2759"/>
<evidence type="ECO:0000313" key="2">
    <source>
        <dbReference type="Proteomes" id="UP000595140"/>
    </source>
</evidence>
<dbReference type="AlphaFoldDB" id="A0A484MTH6"/>
<gene>
    <name evidence="1" type="ORF">CCAM_LOCUS33114</name>
</gene>
<dbReference type="InterPro" id="IPR043502">
    <property type="entry name" value="DNA/RNA_pol_sf"/>
</dbReference>
<reference evidence="1 2" key="1">
    <citation type="submission" date="2018-04" db="EMBL/GenBank/DDBJ databases">
        <authorList>
            <person name="Vogel A."/>
        </authorList>
    </citation>
    <scope>NUCLEOTIDE SEQUENCE [LARGE SCALE GENOMIC DNA]</scope>
</reference>
<dbReference type="Proteomes" id="UP000595140">
    <property type="component" value="Unassembled WGS sequence"/>
</dbReference>
<dbReference type="InterPro" id="IPR050951">
    <property type="entry name" value="Retrovirus_Pol_polyprotein"/>
</dbReference>
<dbReference type="PANTHER" id="PTHR37984:SF5">
    <property type="entry name" value="PROTEIN NYNRIN-LIKE"/>
    <property type="match status" value="1"/>
</dbReference>